<evidence type="ECO:0000259" key="2">
    <source>
        <dbReference type="Pfam" id="PF12969"/>
    </source>
</evidence>
<protein>
    <recommendedName>
        <fullName evidence="5">Transglutaminase superfamily protein</fullName>
    </recommendedName>
</protein>
<feature type="domain" description="DUF3857" evidence="2">
    <location>
        <begin position="68"/>
        <end position="224"/>
    </location>
</feature>
<dbReference type="Gene3D" id="2.60.120.1130">
    <property type="match status" value="1"/>
</dbReference>
<accession>A0A7W8E5A2</accession>
<dbReference type="InterPro" id="IPR002931">
    <property type="entry name" value="Transglutaminase-like"/>
</dbReference>
<dbReference type="InterPro" id="IPR038765">
    <property type="entry name" value="Papain-like_cys_pep_sf"/>
</dbReference>
<gene>
    <name evidence="3" type="ORF">HDF16_004597</name>
</gene>
<comment type="caution">
    <text evidence="3">The sequence shown here is derived from an EMBL/GenBank/DDBJ whole genome shotgun (WGS) entry which is preliminary data.</text>
</comment>
<evidence type="ECO:0000259" key="1">
    <source>
        <dbReference type="Pfam" id="PF01841"/>
    </source>
</evidence>
<sequence>MTQAILFRFAFQFSILFLLGVVTQRSALAGKDSVPDWVRAAARQSLPTYPATTNAVVLLDETTLTVGPDGHAVRRHRRAVKILRQAGRDEADVFVQFDKESKILALHIWSIGPDGHEYAMKDNEVLERGYDGAGGLYDDARYKMALAPGRDPGGVVAYQSEQRLPGYVSEVDWHFQENIPTVAESFNLELPPNYTYGAVWAHAKPVAPIDLEHQHYRWEMKDVAGIDLAHVPMHPSGRALEGRLVIHYSGPGMPLVTGSTWQSIGEWYQQISKDRLVASPEIAAKASELTAGKTDFYDKSEAVSEFVQKQIRYFVIEMGIGGWQPHPAADIFKNRYGDCKDKATLLSAMLSTVGIHATLVLVDTNRNAIDPDAPSMFGNHMIAAIEIPKGYESPKLKSVVTAKTGRRYLIFDPTWEKTAFGQLEHNLQGGYGVLTEGADSQVIQFPVLSPMLNTIHRSASFQLQDDGSLKGNITEKRFGDVSEMRRDLYTSGNAKEQQEFLDHSLQQDFTSFKVADVKVENVESLNKELTTTYTLEAARFGKTMGPLLMVRPRVFGRQDFDLNHEPRTVPIDLRQTMQVQDDYSIDLPAGYVVDEIPDPVSVDMGFASYTSSSKMDGNTLRYTRTYTVRELTLPAERYGELQKLASVISNDEQSSAVLKKK</sequence>
<dbReference type="Proteomes" id="UP000540989">
    <property type="component" value="Unassembled WGS sequence"/>
</dbReference>
<reference evidence="3 4" key="1">
    <citation type="submission" date="2020-08" db="EMBL/GenBank/DDBJ databases">
        <title>Genomic Encyclopedia of Type Strains, Phase IV (KMG-V): Genome sequencing to study the core and pangenomes of soil and plant-associated prokaryotes.</title>
        <authorList>
            <person name="Whitman W."/>
        </authorList>
    </citation>
    <scope>NUCLEOTIDE SEQUENCE [LARGE SCALE GENOMIC DNA]</scope>
    <source>
        <strain evidence="3 4">M8UP14</strain>
    </source>
</reference>
<proteinExistence type="predicted"/>
<dbReference type="EMBL" id="JACHIP010000007">
    <property type="protein sequence ID" value="MBB5059868.1"/>
    <property type="molecule type" value="Genomic_DNA"/>
</dbReference>
<dbReference type="Pfam" id="PF12969">
    <property type="entry name" value="DUF3857"/>
    <property type="match status" value="1"/>
</dbReference>
<keyword evidence="4" id="KW-1185">Reference proteome</keyword>
<evidence type="ECO:0008006" key="5">
    <source>
        <dbReference type="Google" id="ProtNLM"/>
    </source>
</evidence>
<dbReference type="RefSeq" id="WP_184221767.1">
    <property type="nucleotide sequence ID" value="NZ_JACHIP010000007.1"/>
</dbReference>
<dbReference type="Gene3D" id="3.10.620.30">
    <property type="match status" value="1"/>
</dbReference>
<dbReference type="InterPro" id="IPR024618">
    <property type="entry name" value="DUF3857"/>
</dbReference>
<dbReference type="Gene3D" id="2.60.40.3140">
    <property type="match status" value="1"/>
</dbReference>
<evidence type="ECO:0000313" key="3">
    <source>
        <dbReference type="EMBL" id="MBB5059868.1"/>
    </source>
</evidence>
<evidence type="ECO:0000313" key="4">
    <source>
        <dbReference type="Proteomes" id="UP000540989"/>
    </source>
</evidence>
<name>A0A7W8E5A2_9BACT</name>
<feature type="domain" description="Transglutaminase-like" evidence="1">
    <location>
        <begin position="285"/>
        <end position="366"/>
    </location>
</feature>
<organism evidence="3 4">
    <name type="scientific">Granulicella aggregans</name>
    <dbReference type="NCBI Taxonomy" id="474949"/>
    <lineage>
        <taxon>Bacteria</taxon>
        <taxon>Pseudomonadati</taxon>
        <taxon>Acidobacteriota</taxon>
        <taxon>Terriglobia</taxon>
        <taxon>Terriglobales</taxon>
        <taxon>Acidobacteriaceae</taxon>
        <taxon>Granulicella</taxon>
    </lineage>
</organism>
<dbReference type="SUPFAM" id="SSF54001">
    <property type="entry name" value="Cysteine proteinases"/>
    <property type="match status" value="1"/>
</dbReference>
<dbReference type="AlphaFoldDB" id="A0A7W8E5A2"/>
<dbReference type="Pfam" id="PF01841">
    <property type="entry name" value="Transglut_core"/>
    <property type="match status" value="1"/>
</dbReference>